<dbReference type="EMBL" id="PDDV01000008">
    <property type="protein sequence ID" value="PEH74161.1"/>
    <property type="molecule type" value="Genomic_DNA"/>
</dbReference>
<proteinExistence type="predicted"/>
<dbReference type="Pfam" id="PF05944">
    <property type="entry name" value="Phage_term_smal"/>
    <property type="match status" value="1"/>
</dbReference>
<organism evidence="1 2">
    <name type="scientific">Edwardsiella tarda</name>
    <dbReference type="NCBI Taxonomy" id="636"/>
    <lineage>
        <taxon>Bacteria</taxon>
        <taxon>Pseudomonadati</taxon>
        <taxon>Pseudomonadota</taxon>
        <taxon>Gammaproteobacteria</taxon>
        <taxon>Enterobacterales</taxon>
        <taxon>Hafniaceae</taxon>
        <taxon>Edwardsiella</taxon>
    </lineage>
</organism>
<dbReference type="Proteomes" id="UP000219788">
    <property type="component" value="Unassembled WGS sequence"/>
</dbReference>
<accession>A0A2A7U7A7</accession>
<reference evidence="2" key="1">
    <citation type="submission" date="2017-09" db="EMBL/GenBank/DDBJ databases">
        <title>FDA dAtabase for Regulatory Grade micrObial Sequences (FDA-ARGOS): Supporting development and validation of Infectious Disease Dx tests.</title>
        <authorList>
            <person name="Goldberg B."/>
            <person name="Campos J."/>
            <person name="Tallon L."/>
            <person name="Sadzewicz L."/>
            <person name="Ott S."/>
            <person name="Zhao X."/>
            <person name="Nagaraj S."/>
            <person name="Vavikolanu K."/>
            <person name="Aluvathingal J."/>
            <person name="Nadendla S."/>
            <person name="Geyer C."/>
            <person name="Sichtig H."/>
        </authorList>
    </citation>
    <scope>NUCLEOTIDE SEQUENCE [LARGE SCALE GENOMIC DNA]</scope>
    <source>
        <strain evidence="2">FDAARGOS_370</strain>
    </source>
</reference>
<comment type="caution">
    <text evidence="1">The sequence shown here is derived from an EMBL/GenBank/DDBJ whole genome shotgun (WGS) entry which is preliminary data.</text>
</comment>
<protein>
    <submittedName>
        <fullName evidence="1">Terminase</fullName>
    </submittedName>
</protein>
<sequence length="232" mass="26877">MGIRDFQRRHDALREIARGNHEVMASPDSLHVQLIALRQDVEKLRSEPQTGQRILMKRDTLLPKWRPYVDRYLAAGEVHQNPIFSYCTVWLFDVGNLGEALRWVDIAIEQQQATPENIKRDFAHFAADAVLEWAEREAAVGHAIEPYFSQTFERVRSHWRLNEALTAKWYKFAGLFLLRDDKGEPRATAVADVQTLRQADALLAEAERLHRHAQVKTHRQRIAARLRALNEA</sequence>
<dbReference type="GO" id="GO:0004519">
    <property type="term" value="F:endonuclease activity"/>
    <property type="evidence" value="ECO:0007669"/>
    <property type="project" value="InterPro"/>
</dbReference>
<dbReference type="OrthoDB" id="8562788at2"/>
<dbReference type="RefSeq" id="WP_097364161.1">
    <property type="nucleotide sequence ID" value="NZ_AP028090.1"/>
</dbReference>
<evidence type="ECO:0000313" key="1">
    <source>
        <dbReference type="EMBL" id="PEH74161.1"/>
    </source>
</evidence>
<dbReference type="InterPro" id="IPR010270">
    <property type="entry name" value="Phage_P2_GpM"/>
</dbReference>
<dbReference type="AlphaFoldDB" id="A0A2A7U7A7"/>
<dbReference type="GO" id="GO:0003677">
    <property type="term" value="F:DNA binding"/>
    <property type="evidence" value="ECO:0007669"/>
    <property type="project" value="InterPro"/>
</dbReference>
<evidence type="ECO:0000313" key="2">
    <source>
        <dbReference type="Proteomes" id="UP000219788"/>
    </source>
</evidence>
<name>A0A2A7U7A7_EDWTA</name>
<gene>
    <name evidence="1" type="ORF">CRM76_01760</name>
</gene>